<dbReference type="GO" id="GO:0006606">
    <property type="term" value="P:protein import into nucleus"/>
    <property type="evidence" value="ECO:0007669"/>
    <property type="project" value="TreeGrafter"/>
</dbReference>
<dbReference type="AlphaFoldDB" id="A0A9W8N1W9"/>
<keyword evidence="10" id="KW-1185">Reference proteome</keyword>
<keyword evidence="2" id="KW-0813">Transport</keyword>
<evidence type="ECO:0000256" key="7">
    <source>
        <dbReference type="ARBA" id="ARBA00023242"/>
    </source>
</evidence>
<name>A0A9W8N1W9_9AGAR</name>
<proteinExistence type="predicted"/>
<dbReference type="OrthoDB" id="341482at2759"/>
<evidence type="ECO:0000256" key="1">
    <source>
        <dbReference type="ARBA" id="ARBA00004567"/>
    </source>
</evidence>
<evidence type="ECO:0000313" key="10">
    <source>
        <dbReference type="Proteomes" id="UP001148786"/>
    </source>
</evidence>
<keyword evidence="7" id="KW-0539">Nucleus</keyword>
<sequence length="873" mass="96776">MFDRDTMTDDDWTNLLRDHPIFSLPKSFHDQSASSFNVLELSINTLQRFTELDPEDGLTPSGRRQTMVLKDSDVIVAAGKEIRMASFGDVKLSGSARKSYKILHTPSLQFEIHQVSLNPSGKLLAVAGAFQVAVLVLPRAGYSRLVPESIDCKSVQVGQFYHAAQNSAPIAKIDWHPWGEAGSTLLVMTADGRLREYDISVDTEEPQQVLTFVPEKKSKSFMAEDDSEREVASFSFGKGRADWGPLTIYAVMKSGDIYSMCPYLPQNASVPSSYIHSLECFISAKQEFLTCGASPSTSKNLSTVYDYQRKYVNALVKQLPPGTVFPAPSRPVAVHPPTTIKAPPLRQGPFLLQPSPRLLEGSEGGDATDLAYLAFGTDDEDSTDDVRDTEHLGIVVVSYQDGKIDLFLDVEKVEARWDIKQVSTYLTGGKATVPNIAKTSSRELPMLAVYESIDLGLISMLNEVTVDSKTKSVLDLLRANHPVFLVDPLHDDMIYVYHAFGVHALDISPVLQSLSAALKEGSEDASILEKSLGKSTTTNVRPLLNTFSVERGCSNTIVAVTVPNDVYLSYSIFILTSMMRMTSFPLNIRSDPVIERRNNVAGPTEPTPGVQSLWLTPVKGVPNYVSILASEPYTIPSILANSSGLPTNPTLSLPSQPSGSKEFILTPDTLRFIGKTVAHNSAQVQEIHIAYRAAATRLALQKQELSRLTQKCRDMEASVERLKGPTRQATDMRLTRVQEEQKVLLVRLDRLLQALMEKASPELSEHETKWFDELKRMKEDVLGRGRYDESSLLNRMRLLEKEYGRILPTLHTLSEKEKARKRLEESQSLGVSQASEYGERSNIDRTRIAGIEKQISRLAAHMDLPLCRPPSDS</sequence>
<keyword evidence="3" id="KW-0509">mRNA transport</keyword>
<dbReference type="PANTHER" id="PTHR13257">
    <property type="entry name" value="NUCLEOPORIN NUP84-RELATED"/>
    <property type="match status" value="1"/>
</dbReference>
<dbReference type="GO" id="GO:0006406">
    <property type="term" value="P:mRNA export from nucleus"/>
    <property type="evidence" value="ECO:0007669"/>
    <property type="project" value="TreeGrafter"/>
</dbReference>
<evidence type="ECO:0000256" key="5">
    <source>
        <dbReference type="ARBA" id="ARBA00023010"/>
    </source>
</evidence>
<dbReference type="GO" id="GO:0005643">
    <property type="term" value="C:nuclear pore"/>
    <property type="evidence" value="ECO:0007669"/>
    <property type="project" value="UniProtKB-SubCell"/>
</dbReference>
<feature type="coiled-coil region" evidence="8">
    <location>
        <begin position="691"/>
        <end position="718"/>
    </location>
</feature>
<organism evidence="9 10">
    <name type="scientific">Agrocybe chaxingu</name>
    <dbReference type="NCBI Taxonomy" id="84603"/>
    <lineage>
        <taxon>Eukaryota</taxon>
        <taxon>Fungi</taxon>
        <taxon>Dikarya</taxon>
        <taxon>Basidiomycota</taxon>
        <taxon>Agaricomycotina</taxon>
        <taxon>Agaricomycetes</taxon>
        <taxon>Agaricomycetidae</taxon>
        <taxon>Agaricales</taxon>
        <taxon>Agaricineae</taxon>
        <taxon>Strophariaceae</taxon>
        <taxon>Agrocybe</taxon>
    </lineage>
</organism>
<dbReference type="SUPFAM" id="SSF50978">
    <property type="entry name" value="WD40 repeat-like"/>
    <property type="match status" value="1"/>
</dbReference>
<keyword evidence="4" id="KW-0653">Protein transport</keyword>
<dbReference type="InterPro" id="IPR019321">
    <property type="entry name" value="Nucleoporin_Nup88"/>
</dbReference>
<evidence type="ECO:0000256" key="2">
    <source>
        <dbReference type="ARBA" id="ARBA00022448"/>
    </source>
</evidence>
<reference evidence="9" key="1">
    <citation type="submission" date="2022-07" db="EMBL/GenBank/DDBJ databases">
        <title>Genome Sequence of Agrocybe chaxingu.</title>
        <authorList>
            <person name="Buettner E."/>
        </authorList>
    </citation>
    <scope>NUCLEOTIDE SEQUENCE</scope>
    <source>
        <strain evidence="9">MP-N11</strain>
    </source>
</reference>
<dbReference type="InterPro" id="IPR037700">
    <property type="entry name" value="NUP88/NUP82"/>
</dbReference>
<evidence type="ECO:0000256" key="3">
    <source>
        <dbReference type="ARBA" id="ARBA00022816"/>
    </source>
</evidence>
<dbReference type="PANTHER" id="PTHR13257:SF0">
    <property type="entry name" value="NUCLEAR PORE COMPLEX PROTEIN NUP88"/>
    <property type="match status" value="1"/>
</dbReference>
<evidence type="ECO:0008006" key="11">
    <source>
        <dbReference type="Google" id="ProtNLM"/>
    </source>
</evidence>
<evidence type="ECO:0000256" key="8">
    <source>
        <dbReference type="SAM" id="Coils"/>
    </source>
</evidence>
<keyword evidence="8" id="KW-0175">Coiled coil</keyword>
<evidence type="ECO:0000256" key="6">
    <source>
        <dbReference type="ARBA" id="ARBA00023132"/>
    </source>
</evidence>
<dbReference type="GO" id="GO:0017056">
    <property type="term" value="F:structural constituent of nuclear pore"/>
    <property type="evidence" value="ECO:0007669"/>
    <property type="project" value="InterPro"/>
</dbReference>
<dbReference type="EMBL" id="JANKHO010000016">
    <property type="protein sequence ID" value="KAJ3517544.1"/>
    <property type="molecule type" value="Genomic_DNA"/>
</dbReference>
<evidence type="ECO:0000256" key="4">
    <source>
        <dbReference type="ARBA" id="ARBA00022927"/>
    </source>
</evidence>
<comment type="subcellular location">
    <subcellularLocation>
        <location evidence="1">Nucleus</location>
        <location evidence="1">Nuclear pore complex</location>
    </subcellularLocation>
</comment>
<dbReference type="GO" id="GO:0000055">
    <property type="term" value="P:ribosomal large subunit export from nucleus"/>
    <property type="evidence" value="ECO:0007669"/>
    <property type="project" value="InterPro"/>
</dbReference>
<accession>A0A9W8N1W9</accession>
<keyword evidence="6" id="KW-0906">Nuclear pore complex</keyword>
<keyword evidence="5" id="KW-0811">Translocation</keyword>
<gene>
    <name evidence="9" type="ORF">NLJ89_g434</name>
</gene>
<evidence type="ECO:0000313" key="9">
    <source>
        <dbReference type="EMBL" id="KAJ3517544.1"/>
    </source>
</evidence>
<dbReference type="InterPro" id="IPR036322">
    <property type="entry name" value="WD40_repeat_dom_sf"/>
</dbReference>
<dbReference type="Proteomes" id="UP001148786">
    <property type="component" value="Unassembled WGS sequence"/>
</dbReference>
<dbReference type="Pfam" id="PF10168">
    <property type="entry name" value="Nup88"/>
    <property type="match status" value="1"/>
</dbReference>
<dbReference type="GO" id="GO:0000056">
    <property type="term" value="P:ribosomal small subunit export from nucleus"/>
    <property type="evidence" value="ECO:0007669"/>
    <property type="project" value="InterPro"/>
</dbReference>
<comment type="caution">
    <text evidence="9">The sequence shown here is derived from an EMBL/GenBank/DDBJ whole genome shotgun (WGS) entry which is preliminary data.</text>
</comment>
<protein>
    <recommendedName>
        <fullName evidence="11">Nucleoporin nup82</fullName>
    </recommendedName>
</protein>